<sequence length="189" mass="21711">MNLPLIADKIYQTESFPENFREAEYDSCSFKTCNFTSMSFAGAVFSECEFIECDLSNINLRGTTFRDVTFTNCKLMGLRFEECDPFLLSFSYTNCNLSFSSFYKLKIKNTRFINCVLTQVDYSEANLEQTVFKDCDLDGAIFQNTNLKKADLRLARNFSINPQKNSLTRARFSSQNIAGLLDSYQIIID</sequence>
<accession>A0A5B7X7P5</accession>
<evidence type="ECO:0000313" key="2">
    <source>
        <dbReference type="Proteomes" id="UP000309016"/>
    </source>
</evidence>
<dbReference type="AlphaFoldDB" id="A0A5B7X7P5"/>
<dbReference type="InterPro" id="IPR001646">
    <property type="entry name" value="5peptide_repeat"/>
</dbReference>
<evidence type="ECO:0000313" key="1">
    <source>
        <dbReference type="EMBL" id="QCY70792.1"/>
    </source>
</evidence>
<dbReference type="Pfam" id="PF13599">
    <property type="entry name" value="Pentapeptide_4"/>
    <property type="match status" value="2"/>
</dbReference>
<organism evidence="1 2">
    <name type="scientific">Antarcticibacterium flavum</name>
    <dbReference type="NCBI Taxonomy" id="2058175"/>
    <lineage>
        <taxon>Bacteria</taxon>
        <taxon>Pseudomonadati</taxon>
        <taxon>Bacteroidota</taxon>
        <taxon>Flavobacteriia</taxon>
        <taxon>Flavobacteriales</taxon>
        <taxon>Flavobacteriaceae</taxon>
        <taxon>Antarcticibacterium</taxon>
    </lineage>
</organism>
<protein>
    <submittedName>
        <fullName evidence="1">Pentapeptide repeat-containing protein</fullName>
    </submittedName>
</protein>
<dbReference type="RefSeq" id="WP_139067350.1">
    <property type="nucleotide sequence ID" value="NZ_CP040812.1"/>
</dbReference>
<name>A0A5B7X7P5_9FLAO</name>
<reference evidence="1 2" key="1">
    <citation type="submission" date="2019-06" db="EMBL/GenBank/DDBJ databases">
        <title>Complete genome sequence of Antarcticibacterium flavum KCTC 52984T from an Antarctic marine sediment.</title>
        <authorList>
            <person name="Lee Y.M."/>
            <person name="Shin S.C."/>
        </authorList>
    </citation>
    <scope>NUCLEOTIDE SEQUENCE [LARGE SCALE GENOMIC DNA]</scope>
    <source>
        <strain evidence="1 2">KCTC 52984</strain>
    </source>
</reference>
<keyword evidence="2" id="KW-1185">Reference proteome</keyword>
<dbReference type="EMBL" id="CP040812">
    <property type="protein sequence ID" value="QCY70792.1"/>
    <property type="molecule type" value="Genomic_DNA"/>
</dbReference>
<dbReference type="KEGG" id="afla:FHG64_16110"/>
<gene>
    <name evidence="1" type="ORF">FHG64_16110</name>
</gene>
<dbReference type="Gene3D" id="2.160.20.80">
    <property type="entry name" value="E3 ubiquitin-protein ligase SopA"/>
    <property type="match status" value="1"/>
</dbReference>
<dbReference type="PANTHER" id="PTHR42999:SF1">
    <property type="entry name" value="PENTAPEPTIDE REPEAT-CONTAINING PROTEIN"/>
    <property type="match status" value="1"/>
</dbReference>
<proteinExistence type="predicted"/>
<dbReference type="InterPro" id="IPR052949">
    <property type="entry name" value="PA_immunity-related"/>
</dbReference>
<dbReference type="SUPFAM" id="SSF141571">
    <property type="entry name" value="Pentapeptide repeat-like"/>
    <property type="match status" value="1"/>
</dbReference>
<dbReference type="OrthoDB" id="67652at2"/>
<dbReference type="PANTHER" id="PTHR42999">
    <property type="entry name" value="ANTIBIOTIC RESISTANCE PROTEIN MCBG"/>
    <property type="match status" value="1"/>
</dbReference>
<dbReference type="Proteomes" id="UP000309016">
    <property type="component" value="Chromosome"/>
</dbReference>